<reference evidence="2" key="1">
    <citation type="journal article" date="2020" name="BMC">
        <title>Leishmania infection induces a limited differential gene expression in the sand fly midgut.</title>
        <authorList>
            <person name="Coutinho-Abreu I.V."/>
            <person name="Serafim T.D."/>
            <person name="Meneses C."/>
            <person name="Kamhawi S."/>
            <person name="Oliveira F."/>
            <person name="Valenzuela J.G."/>
        </authorList>
    </citation>
    <scope>NUCLEOTIDE SEQUENCE</scope>
    <source>
        <strain evidence="2">Jacobina</strain>
        <tissue evidence="2">Midgut</tissue>
    </source>
</reference>
<organism evidence="2">
    <name type="scientific">Lutzomyia longipalpis</name>
    <name type="common">Sand fly</name>
    <dbReference type="NCBI Taxonomy" id="7200"/>
    <lineage>
        <taxon>Eukaryota</taxon>
        <taxon>Metazoa</taxon>
        <taxon>Ecdysozoa</taxon>
        <taxon>Arthropoda</taxon>
        <taxon>Hexapoda</taxon>
        <taxon>Insecta</taxon>
        <taxon>Pterygota</taxon>
        <taxon>Neoptera</taxon>
        <taxon>Endopterygota</taxon>
        <taxon>Diptera</taxon>
        <taxon>Nematocera</taxon>
        <taxon>Psychodoidea</taxon>
        <taxon>Psychodidae</taxon>
        <taxon>Lutzomyia</taxon>
        <taxon>Lutzomyia</taxon>
    </lineage>
</organism>
<accession>A0A7G3AHD6</accession>
<protein>
    <submittedName>
        <fullName evidence="2">Putative secreted protein</fullName>
    </submittedName>
</protein>
<evidence type="ECO:0000256" key="1">
    <source>
        <dbReference type="SAM" id="SignalP"/>
    </source>
</evidence>
<name>A0A7G3AHD6_LUTLO</name>
<keyword evidence="1" id="KW-0732">Signal</keyword>
<proteinExistence type="predicted"/>
<feature type="signal peptide" evidence="1">
    <location>
        <begin position="1"/>
        <end position="24"/>
    </location>
</feature>
<feature type="chain" id="PRO_5028871406" evidence="1">
    <location>
        <begin position="25"/>
        <end position="82"/>
    </location>
</feature>
<sequence>MSRTAASLLFLFNCLFLHFMFLQQQQIAMCFFLKRRQKFPFISIYLPFTYFTTPQITQQIKVRVFDPFCRLYVCFPVFFFCF</sequence>
<dbReference type="AlphaFoldDB" id="A0A7G3AHD6"/>
<evidence type="ECO:0000313" key="2">
    <source>
        <dbReference type="EMBL" id="MBC1173452.1"/>
    </source>
</evidence>
<dbReference type="EMBL" id="GITU01004749">
    <property type="protein sequence ID" value="MBC1173452.1"/>
    <property type="molecule type" value="Transcribed_RNA"/>
</dbReference>